<dbReference type="Gene3D" id="3.30.420.40">
    <property type="match status" value="2"/>
</dbReference>
<dbReference type="PROSITE" id="PS01125">
    <property type="entry name" value="ROK"/>
    <property type="match status" value="1"/>
</dbReference>
<dbReference type="InterPro" id="IPR049874">
    <property type="entry name" value="ROK_cs"/>
</dbReference>
<dbReference type="InterPro" id="IPR043129">
    <property type="entry name" value="ATPase_NBD"/>
</dbReference>
<name>A0A7M4DDK4_9MICO</name>
<dbReference type="Proteomes" id="UP000419743">
    <property type="component" value="Unassembled WGS sequence"/>
</dbReference>
<organism evidence="3 4">
    <name type="scientific">Occultella aeris</name>
    <dbReference type="NCBI Taxonomy" id="2761496"/>
    <lineage>
        <taxon>Bacteria</taxon>
        <taxon>Bacillati</taxon>
        <taxon>Actinomycetota</taxon>
        <taxon>Actinomycetes</taxon>
        <taxon>Micrococcales</taxon>
        <taxon>Ruaniaceae</taxon>
        <taxon>Occultella</taxon>
    </lineage>
</organism>
<dbReference type="Gene3D" id="1.10.10.10">
    <property type="entry name" value="Winged helix-like DNA-binding domain superfamily/Winged helix DNA-binding domain"/>
    <property type="match status" value="1"/>
</dbReference>
<keyword evidence="4" id="KW-1185">Reference proteome</keyword>
<proteinExistence type="inferred from homology"/>
<dbReference type="PANTHER" id="PTHR18964">
    <property type="entry name" value="ROK (REPRESSOR, ORF, KINASE) FAMILY"/>
    <property type="match status" value="1"/>
</dbReference>
<evidence type="ECO:0000313" key="4">
    <source>
        <dbReference type="Proteomes" id="UP000419743"/>
    </source>
</evidence>
<dbReference type="PANTHER" id="PTHR18964:SF149">
    <property type="entry name" value="BIFUNCTIONAL UDP-N-ACETYLGLUCOSAMINE 2-EPIMERASE_N-ACETYLMANNOSAMINE KINASE"/>
    <property type="match status" value="1"/>
</dbReference>
<dbReference type="InterPro" id="IPR000600">
    <property type="entry name" value="ROK"/>
</dbReference>
<feature type="region of interest" description="Disordered" evidence="2">
    <location>
        <begin position="1"/>
        <end position="23"/>
    </location>
</feature>
<comment type="similarity">
    <text evidence="1">Belongs to the ROK (NagC/XylR) family.</text>
</comment>
<sequence length="407" mass="41966">MNERGHASLVHRSTDATSLSSLRPTTRAVVRELLRAGPLSRADLARRLDLSPASLTKLTRPLVNSGLVREESAQSARPGRPGAPLAMDVGRHRFLGMKVTGDELFGVSTDAGGAVQEVAHRDLLSTDVTTVSRVIVEMVNELDPKGIAQALGIGLAGRMLHFDDTVRDNGYLGWDDVPLARLINDATGVPTVLSGDARALTAGVQWSGPGRGYDDFAVVTIGVGIGVGLVLGGQVRAGGHGTAGHVGHTPVTDSGPLCELGHRGCAASLLNAEAISRSIGVPHGRADLDLAGAVALAEAGDLAALRALTDAGRALGTLIASIVNLLDLPAVILAGDGLGIMPVARAAMAAALSEHLDPGTRAPHIEEFDSTFDEWARGAAVVACQWVLAAPETVGTHRPTERAPSGI</sequence>
<gene>
    <name evidence="3" type="primary">nagC_2</name>
    <name evidence="3" type="ORF">HALOF300_00193</name>
</gene>
<dbReference type="SUPFAM" id="SSF46785">
    <property type="entry name" value="Winged helix' DNA-binding domain"/>
    <property type="match status" value="1"/>
</dbReference>
<protein>
    <submittedName>
        <fullName evidence="3">N-acetylglucosamine repressor</fullName>
    </submittedName>
</protein>
<dbReference type="SUPFAM" id="SSF53067">
    <property type="entry name" value="Actin-like ATPase domain"/>
    <property type="match status" value="1"/>
</dbReference>
<dbReference type="Pfam" id="PF13412">
    <property type="entry name" value="HTH_24"/>
    <property type="match status" value="1"/>
</dbReference>
<reference evidence="3 4" key="1">
    <citation type="submission" date="2019-11" db="EMBL/GenBank/DDBJ databases">
        <authorList>
            <person name="Criscuolo A."/>
        </authorList>
    </citation>
    <scope>NUCLEOTIDE SEQUENCE [LARGE SCALE GENOMIC DNA]</scope>
    <source>
        <strain evidence="3">CIP111667</strain>
    </source>
</reference>
<dbReference type="AlphaFoldDB" id="A0A7M4DDK4"/>
<comment type="caution">
    <text evidence="3">The sequence shown here is derived from an EMBL/GenBank/DDBJ whole genome shotgun (WGS) entry which is preliminary data.</text>
</comment>
<dbReference type="InterPro" id="IPR036390">
    <property type="entry name" value="WH_DNA-bd_sf"/>
</dbReference>
<evidence type="ECO:0000313" key="3">
    <source>
        <dbReference type="EMBL" id="VZO34923.1"/>
    </source>
</evidence>
<evidence type="ECO:0000256" key="1">
    <source>
        <dbReference type="ARBA" id="ARBA00006479"/>
    </source>
</evidence>
<accession>A0A7M4DDK4</accession>
<evidence type="ECO:0000256" key="2">
    <source>
        <dbReference type="SAM" id="MobiDB-lite"/>
    </source>
</evidence>
<dbReference type="EMBL" id="CACRYJ010000004">
    <property type="protein sequence ID" value="VZO34923.1"/>
    <property type="molecule type" value="Genomic_DNA"/>
</dbReference>
<dbReference type="InterPro" id="IPR036388">
    <property type="entry name" value="WH-like_DNA-bd_sf"/>
</dbReference>
<feature type="region of interest" description="Disordered" evidence="2">
    <location>
        <begin position="66"/>
        <end position="85"/>
    </location>
</feature>
<dbReference type="Pfam" id="PF00480">
    <property type="entry name" value="ROK"/>
    <property type="match status" value="1"/>
</dbReference>